<dbReference type="InterPro" id="IPR000668">
    <property type="entry name" value="Peptidase_C1A_C"/>
</dbReference>
<protein>
    <recommendedName>
        <fullName evidence="4">Peptidase C1A papain C-terminal domain-containing protein</fullName>
    </recommendedName>
</protein>
<feature type="region of interest" description="Disordered" evidence="3">
    <location>
        <begin position="389"/>
        <end position="409"/>
    </location>
</feature>
<feature type="region of interest" description="Disordered" evidence="3">
    <location>
        <begin position="45"/>
        <end position="70"/>
    </location>
</feature>
<evidence type="ECO:0000256" key="1">
    <source>
        <dbReference type="ARBA" id="ARBA00008455"/>
    </source>
</evidence>
<organism evidence="5">
    <name type="scientific">Corethron hystrix</name>
    <dbReference type="NCBI Taxonomy" id="216773"/>
    <lineage>
        <taxon>Eukaryota</taxon>
        <taxon>Sar</taxon>
        <taxon>Stramenopiles</taxon>
        <taxon>Ochrophyta</taxon>
        <taxon>Bacillariophyta</taxon>
        <taxon>Coscinodiscophyceae</taxon>
        <taxon>Corethrophycidae</taxon>
        <taxon>Corethrales</taxon>
        <taxon>Corethraceae</taxon>
        <taxon>Corethron</taxon>
    </lineage>
</organism>
<dbReference type="PRINTS" id="PR00705">
    <property type="entry name" value="PAPAIN"/>
</dbReference>
<dbReference type="GO" id="GO:0006508">
    <property type="term" value="P:proteolysis"/>
    <property type="evidence" value="ECO:0007669"/>
    <property type="project" value="InterPro"/>
</dbReference>
<dbReference type="InterPro" id="IPR038765">
    <property type="entry name" value="Papain-like_cys_pep_sf"/>
</dbReference>
<dbReference type="PANTHER" id="PTHR12411">
    <property type="entry name" value="CYSTEINE PROTEASE FAMILY C1-RELATED"/>
    <property type="match status" value="1"/>
</dbReference>
<dbReference type="SUPFAM" id="SSF54001">
    <property type="entry name" value="Cysteine proteinases"/>
    <property type="match status" value="1"/>
</dbReference>
<dbReference type="PROSITE" id="PS00639">
    <property type="entry name" value="THIOL_PROTEASE_HIS"/>
    <property type="match status" value="1"/>
</dbReference>
<keyword evidence="2" id="KW-0865">Zymogen</keyword>
<feature type="compositionally biased region" description="Low complexity" evidence="3">
    <location>
        <begin position="87"/>
        <end position="105"/>
    </location>
</feature>
<dbReference type="AlphaFoldDB" id="A0A7S1C091"/>
<name>A0A7S1C091_9STRA</name>
<dbReference type="CDD" id="cd02248">
    <property type="entry name" value="Peptidase_C1A"/>
    <property type="match status" value="1"/>
</dbReference>
<reference evidence="5" key="1">
    <citation type="submission" date="2021-01" db="EMBL/GenBank/DDBJ databases">
        <authorList>
            <person name="Corre E."/>
            <person name="Pelletier E."/>
            <person name="Niang G."/>
            <person name="Scheremetjew M."/>
            <person name="Finn R."/>
            <person name="Kale V."/>
            <person name="Holt S."/>
            <person name="Cochrane G."/>
            <person name="Meng A."/>
            <person name="Brown T."/>
            <person name="Cohen L."/>
        </authorList>
    </citation>
    <scope>NUCLEOTIDE SEQUENCE</scope>
    <source>
        <strain evidence="5">308</strain>
    </source>
</reference>
<feature type="region of interest" description="Disordered" evidence="3">
    <location>
        <begin position="87"/>
        <end position="108"/>
    </location>
</feature>
<evidence type="ECO:0000313" key="5">
    <source>
        <dbReference type="EMBL" id="CAD8902194.1"/>
    </source>
</evidence>
<dbReference type="InterPro" id="IPR013128">
    <property type="entry name" value="Peptidase_C1A"/>
</dbReference>
<comment type="similarity">
    <text evidence="1">Belongs to the peptidase C1 family.</text>
</comment>
<feature type="region of interest" description="Disordered" evidence="3">
    <location>
        <begin position="1"/>
        <end position="33"/>
    </location>
</feature>
<dbReference type="InterPro" id="IPR039417">
    <property type="entry name" value="Peptidase_C1A_papain-like"/>
</dbReference>
<proteinExistence type="inferred from homology"/>
<feature type="domain" description="Peptidase C1A papain C-terminal" evidence="4">
    <location>
        <begin position="174"/>
        <end position="450"/>
    </location>
</feature>
<dbReference type="InterPro" id="IPR025660">
    <property type="entry name" value="Pept_his_AS"/>
</dbReference>
<evidence type="ECO:0000256" key="3">
    <source>
        <dbReference type="SAM" id="MobiDB-lite"/>
    </source>
</evidence>
<evidence type="ECO:0000256" key="2">
    <source>
        <dbReference type="ARBA" id="ARBA00023145"/>
    </source>
</evidence>
<dbReference type="PROSITE" id="PS00139">
    <property type="entry name" value="THIOL_PROTEASE_CYS"/>
    <property type="match status" value="1"/>
</dbReference>
<feature type="compositionally biased region" description="Low complexity" evidence="3">
    <location>
        <begin position="1"/>
        <end position="12"/>
    </location>
</feature>
<dbReference type="InterPro" id="IPR000169">
    <property type="entry name" value="Pept_cys_AS"/>
</dbReference>
<dbReference type="GO" id="GO:0008234">
    <property type="term" value="F:cysteine-type peptidase activity"/>
    <property type="evidence" value="ECO:0007669"/>
    <property type="project" value="InterPro"/>
</dbReference>
<sequence length="452" mass="49211">MTNMMASNMMATPLQGDMQQAPPAGSTYSTGKRIDHWDGAQMTKMGATRAAGSQPEAVPENAYGADSSSSWKYRSNKKKRYINSWSSYSSGSSNNSGGSSSSSSSWKDRDTKTKRYIESWSNYGSSLKAKPQQNGGSNVSLISCGWNALCWMRWMLTGTAYGFTSEPAYDKNSYPTMVDWRQIGAVTSVHTQGYCGACWAITAVESIESAYFLYSGTLMDLHEAEVIACDDSCEMCDGGWPQNAYDYAIENNGLPAETGYDDVFLTAMTAGEDNEYGYSTDSFDEYMSNTCPSGSSYSGEERYGAIQSYSYVTDRCICYTDGSGCDCDEQDETTAVRNIASYGPASICIDASVMQDYTGGIITSDSGCSSQFMSMNHCVQVVGYAFTDENDDEQGGNSHSGSGDGRDDGQREGYWIIRNQWGSGWGMSGYAYVAMGENTCGVLNDMTQPFFK</sequence>
<accession>A0A7S1C091</accession>
<dbReference type="Pfam" id="PF00112">
    <property type="entry name" value="Peptidase_C1"/>
    <property type="match status" value="1"/>
</dbReference>
<dbReference type="Gene3D" id="3.90.70.10">
    <property type="entry name" value="Cysteine proteinases"/>
    <property type="match status" value="1"/>
</dbReference>
<gene>
    <name evidence="5" type="ORF">CHYS00102_LOCUS29413</name>
</gene>
<evidence type="ECO:0000259" key="4">
    <source>
        <dbReference type="SMART" id="SM00645"/>
    </source>
</evidence>
<dbReference type="EMBL" id="HBFR01040196">
    <property type="protein sequence ID" value="CAD8902194.1"/>
    <property type="molecule type" value="Transcribed_RNA"/>
</dbReference>
<dbReference type="SMART" id="SM00645">
    <property type="entry name" value="Pept_C1"/>
    <property type="match status" value="1"/>
</dbReference>